<evidence type="ECO:0000313" key="3">
    <source>
        <dbReference type="Proteomes" id="UP000248857"/>
    </source>
</evidence>
<keyword evidence="3" id="KW-1185">Reference proteome</keyword>
<dbReference type="EMBL" id="PQWO01000002">
    <property type="protein sequence ID" value="PZD74752.1"/>
    <property type="molecule type" value="Genomic_DNA"/>
</dbReference>
<evidence type="ECO:0008006" key="4">
    <source>
        <dbReference type="Google" id="ProtNLM"/>
    </source>
</evidence>
<protein>
    <recommendedName>
        <fullName evidence="4">DUF642 domain-containing protein</fullName>
    </recommendedName>
</protein>
<feature type="chain" id="PRO_5016118763" description="DUF642 domain-containing protein" evidence="1">
    <location>
        <begin position="27"/>
        <end position="225"/>
    </location>
</feature>
<reference evidence="2 3" key="1">
    <citation type="journal article" date="2018" name="Sci. Rep.">
        <title>A novel species of the marine cyanobacterium Acaryochloris with a unique pigment content and lifestyle.</title>
        <authorList>
            <person name="Partensky F."/>
            <person name="Six C."/>
            <person name="Ratin M."/>
            <person name="Garczarek L."/>
            <person name="Vaulot D."/>
            <person name="Probert I."/>
            <person name="Calteau A."/>
            <person name="Gourvil P."/>
            <person name="Marie D."/>
            <person name="Grebert T."/>
            <person name="Bouchier C."/>
            <person name="Le Panse S."/>
            <person name="Gachenot M."/>
            <person name="Rodriguez F."/>
            <person name="Garrido J.L."/>
        </authorList>
    </citation>
    <scope>NUCLEOTIDE SEQUENCE [LARGE SCALE GENOMIC DNA]</scope>
    <source>
        <strain evidence="2 3">RCC1774</strain>
    </source>
</reference>
<dbReference type="AlphaFoldDB" id="A0A2W1JXF2"/>
<dbReference type="SUPFAM" id="SSF49785">
    <property type="entry name" value="Galactose-binding domain-like"/>
    <property type="match status" value="1"/>
</dbReference>
<evidence type="ECO:0000256" key="1">
    <source>
        <dbReference type="SAM" id="SignalP"/>
    </source>
</evidence>
<comment type="caution">
    <text evidence="2">The sequence shown here is derived from an EMBL/GenBank/DDBJ whole genome shotgun (WGS) entry which is preliminary data.</text>
</comment>
<organism evidence="2 3">
    <name type="scientific">Acaryochloris thomasi RCC1774</name>
    <dbReference type="NCBI Taxonomy" id="1764569"/>
    <lineage>
        <taxon>Bacteria</taxon>
        <taxon>Bacillati</taxon>
        <taxon>Cyanobacteriota</taxon>
        <taxon>Cyanophyceae</taxon>
        <taxon>Acaryochloridales</taxon>
        <taxon>Acaryochloridaceae</taxon>
        <taxon>Acaryochloris</taxon>
        <taxon>Acaryochloris thomasi</taxon>
    </lineage>
</organism>
<dbReference type="InterPro" id="IPR008979">
    <property type="entry name" value="Galactose-bd-like_sf"/>
</dbReference>
<dbReference type="RefSeq" id="WP_110984672.1">
    <property type="nucleotide sequence ID" value="NZ_CAWNWM010000002.1"/>
</dbReference>
<gene>
    <name evidence="2" type="ORF">C1752_00691</name>
</gene>
<dbReference type="Proteomes" id="UP000248857">
    <property type="component" value="Unassembled WGS sequence"/>
</dbReference>
<proteinExistence type="predicted"/>
<evidence type="ECO:0000313" key="2">
    <source>
        <dbReference type="EMBL" id="PZD74752.1"/>
    </source>
</evidence>
<feature type="signal peptide" evidence="1">
    <location>
        <begin position="1"/>
        <end position="26"/>
    </location>
</feature>
<name>A0A2W1JXF2_9CYAN</name>
<accession>A0A2W1JXF2</accession>
<sequence>MNVFLKVSIVVSVLVSSAASASSARAVSLLTNSGFETGDLTGWTVAGNIVDFGVNRDGADLSANTFDSFNPSFQNVRSGNFAAYAVVRTNPAERAIFSQAVTVQPDTTYSLGYWLSADSRTGAYGLFNNFGNPTISVNGSDIEATGPSQFDTGASPSDFIFVSGEYTTSQEETSVLVDYSIIGSGTARAAFSVDDFTFEAVPESSFMMTIPFVFGMVLILRRKLN</sequence>
<keyword evidence="1" id="KW-0732">Signal</keyword>
<dbReference type="Gene3D" id="2.60.120.260">
    <property type="entry name" value="Galactose-binding domain-like"/>
    <property type="match status" value="1"/>
</dbReference>
<dbReference type="OrthoDB" id="5172397at2"/>